<dbReference type="AlphaFoldDB" id="A0A845FZQ9"/>
<sequence>MRLLPAVLFSFSLINISSAENMDANDAVIYRSALKTIVEHEKPAHFAVWNQTVDGSTLMAARVPRHAPENQFVESLAKLPADLQTQLQRSQSAGLVPFEKTISFIDNKTLVQSNPQLLAIGFSKIAYDTQHNALLYSEACLVTTAAECGGEAFWFVQSAGTWKVKKHAYLWAGVSSPFWSISTH</sequence>
<dbReference type="Proteomes" id="UP000470302">
    <property type="component" value="Unassembled WGS sequence"/>
</dbReference>
<organism evidence="2 3">
    <name type="scientific">Duganella vulcania</name>
    <dbReference type="NCBI Taxonomy" id="2692166"/>
    <lineage>
        <taxon>Bacteria</taxon>
        <taxon>Pseudomonadati</taxon>
        <taxon>Pseudomonadota</taxon>
        <taxon>Betaproteobacteria</taxon>
        <taxon>Burkholderiales</taxon>
        <taxon>Oxalobacteraceae</taxon>
        <taxon>Telluria group</taxon>
        <taxon>Duganella</taxon>
    </lineage>
</organism>
<reference evidence="2 3" key="1">
    <citation type="submission" date="2020-01" db="EMBL/GenBank/DDBJ databases">
        <title>Novel species isolated from a subtropical stream in China.</title>
        <authorList>
            <person name="Lu H."/>
        </authorList>
    </citation>
    <scope>NUCLEOTIDE SEQUENCE [LARGE SCALE GENOMIC DNA]</scope>
    <source>
        <strain evidence="2 3">FT82W</strain>
    </source>
</reference>
<dbReference type="EMBL" id="WWCW01000006">
    <property type="protein sequence ID" value="MYM86257.1"/>
    <property type="molecule type" value="Genomic_DNA"/>
</dbReference>
<name>A0A845FZQ9_9BURK</name>
<evidence type="ECO:0000313" key="3">
    <source>
        <dbReference type="Proteomes" id="UP000470302"/>
    </source>
</evidence>
<evidence type="ECO:0008006" key="4">
    <source>
        <dbReference type="Google" id="ProtNLM"/>
    </source>
</evidence>
<evidence type="ECO:0000256" key="1">
    <source>
        <dbReference type="SAM" id="SignalP"/>
    </source>
</evidence>
<feature type="signal peptide" evidence="1">
    <location>
        <begin position="1"/>
        <end position="19"/>
    </location>
</feature>
<dbReference type="RefSeq" id="WP_161095530.1">
    <property type="nucleotide sequence ID" value="NZ_WWCW01000006.1"/>
</dbReference>
<comment type="caution">
    <text evidence="2">The sequence shown here is derived from an EMBL/GenBank/DDBJ whole genome shotgun (WGS) entry which is preliminary data.</text>
</comment>
<proteinExistence type="predicted"/>
<accession>A0A845FZQ9</accession>
<feature type="chain" id="PRO_5032453117" description="DUF4440 domain-containing protein" evidence="1">
    <location>
        <begin position="20"/>
        <end position="184"/>
    </location>
</feature>
<gene>
    <name evidence="2" type="ORF">GTP91_03580</name>
</gene>
<protein>
    <recommendedName>
        <fullName evidence="4">DUF4440 domain-containing protein</fullName>
    </recommendedName>
</protein>
<keyword evidence="1" id="KW-0732">Signal</keyword>
<evidence type="ECO:0000313" key="2">
    <source>
        <dbReference type="EMBL" id="MYM86257.1"/>
    </source>
</evidence>